<organism evidence="2 3">
    <name type="scientific">Trinickia caryophylli</name>
    <name type="common">Paraburkholderia caryophylli</name>
    <dbReference type="NCBI Taxonomy" id="28094"/>
    <lineage>
        <taxon>Bacteria</taxon>
        <taxon>Pseudomonadati</taxon>
        <taxon>Pseudomonadota</taxon>
        <taxon>Betaproteobacteria</taxon>
        <taxon>Burkholderiales</taxon>
        <taxon>Burkholderiaceae</taxon>
        <taxon>Trinickia</taxon>
    </lineage>
</organism>
<dbReference type="GeneID" id="95551498"/>
<protein>
    <submittedName>
        <fullName evidence="2">Uncharacterized protein</fullName>
    </submittedName>
</protein>
<dbReference type="AlphaFoldDB" id="A0A1X7DYP1"/>
<reference evidence="3" key="1">
    <citation type="submission" date="2017-04" db="EMBL/GenBank/DDBJ databases">
        <authorList>
            <person name="Varghese N."/>
            <person name="Submissions S."/>
        </authorList>
    </citation>
    <scope>NUCLEOTIDE SEQUENCE [LARGE SCALE GENOMIC DNA]</scope>
    <source>
        <strain evidence="3">Ballard 720</strain>
    </source>
</reference>
<evidence type="ECO:0000313" key="3">
    <source>
        <dbReference type="Proteomes" id="UP000192911"/>
    </source>
</evidence>
<proteinExistence type="predicted"/>
<sequence>MGNDTEHRKTNPAQSEIGRGTPPARTPEALPDTDIEPDQAPVRDTPEVGAPGADSAGGGATNGS</sequence>
<dbReference type="Proteomes" id="UP000192911">
    <property type="component" value="Unassembled WGS sequence"/>
</dbReference>
<gene>
    <name evidence="2" type="ORF">SAMN06295900_104266</name>
</gene>
<dbReference type="RefSeq" id="WP_085226985.1">
    <property type="nucleotide sequence ID" value="NZ_BSQD01000005.1"/>
</dbReference>
<feature type="region of interest" description="Disordered" evidence="1">
    <location>
        <begin position="1"/>
        <end position="64"/>
    </location>
</feature>
<name>A0A1X7DYP1_TRICW</name>
<evidence type="ECO:0000256" key="1">
    <source>
        <dbReference type="SAM" id="MobiDB-lite"/>
    </source>
</evidence>
<dbReference type="EMBL" id="FXAH01000004">
    <property type="protein sequence ID" value="SMF24221.1"/>
    <property type="molecule type" value="Genomic_DNA"/>
</dbReference>
<evidence type="ECO:0000313" key="2">
    <source>
        <dbReference type="EMBL" id="SMF24221.1"/>
    </source>
</evidence>
<dbReference type="OrthoDB" id="9914485at2"/>
<accession>A0A1X7DYP1</accession>
<feature type="compositionally biased region" description="Gly residues" evidence="1">
    <location>
        <begin position="55"/>
        <end position="64"/>
    </location>
</feature>
<keyword evidence="3" id="KW-1185">Reference proteome</keyword>